<protein>
    <submittedName>
        <fullName evidence="6">Cullin-associated NEDD8-dissociated protein 1</fullName>
    </submittedName>
</protein>
<accession>A0ABQ7SC31</accession>
<evidence type="ECO:0000256" key="2">
    <source>
        <dbReference type="ARBA" id="ARBA00022737"/>
    </source>
</evidence>
<feature type="region of interest" description="Disordered" evidence="4">
    <location>
        <begin position="327"/>
        <end position="356"/>
    </location>
</feature>
<dbReference type="Pfam" id="PF08623">
    <property type="entry name" value="TIP120"/>
    <property type="match status" value="1"/>
</dbReference>
<evidence type="ECO:0000256" key="4">
    <source>
        <dbReference type="SAM" id="MobiDB-lite"/>
    </source>
</evidence>
<evidence type="ECO:0000313" key="7">
    <source>
        <dbReference type="Proteomes" id="UP000825002"/>
    </source>
</evidence>
<feature type="compositionally biased region" description="Acidic residues" evidence="4">
    <location>
        <begin position="329"/>
        <end position="356"/>
    </location>
</feature>
<dbReference type="InterPro" id="IPR039852">
    <property type="entry name" value="CAND1/CAND2"/>
</dbReference>
<dbReference type="SUPFAM" id="SSF48371">
    <property type="entry name" value="ARM repeat"/>
    <property type="match status" value="1"/>
</dbReference>
<organism evidence="6 7">
    <name type="scientific">Fragariocoptes setiger</name>
    <dbReference type="NCBI Taxonomy" id="1670756"/>
    <lineage>
        <taxon>Eukaryota</taxon>
        <taxon>Metazoa</taxon>
        <taxon>Ecdysozoa</taxon>
        <taxon>Arthropoda</taxon>
        <taxon>Chelicerata</taxon>
        <taxon>Arachnida</taxon>
        <taxon>Acari</taxon>
        <taxon>Acariformes</taxon>
        <taxon>Trombidiformes</taxon>
        <taxon>Prostigmata</taxon>
        <taxon>Eupodina</taxon>
        <taxon>Eriophyoidea</taxon>
        <taxon>Phytoptidae</taxon>
        <taxon>Fragariocoptes</taxon>
    </lineage>
</organism>
<dbReference type="InterPro" id="IPR013932">
    <property type="entry name" value="TATA-bd_TIP120"/>
</dbReference>
<dbReference type="EMBL" id="JAIFTH010000052">
    <property type="protein sequence ID" value="KAG9510927.1"/>
    <property type="molecule type" value="Genomic_DNA"/>
</dbReference>
<evidence type="ECO:0000259" key="5">
    <source>
        <dbReference type="Pfam" id="PF08623"/>
    </source>
</evidence>
<keyword evidence="3" id="KW-0833">Ubl conjugation pathway</keyword>
<dbReference type="Pfam" id="PF25782">
    <property type="entry name" value="TPR_CAND1"/>
    <property type="match status" value="1"/>
</dbReference>
<comment type="caution">
    <text evidence="6">The sequence shown here is derived from an EMBL/GenBank/DDBJ whole genome shotgun (WGS) entry which is preliminary data.</text>
</comment>
<evidence type="ECO:0000256" key="1">
    <source>
        <dbReference type="ARBA" id="ARBA00007657"/>
    </source>
</evidence>
<sequence>MAAFHHVPTLSVQGLLEKMTSSDKDFRFMAANDLMGELQAENISLDEESEQKVVNMLMRLLEDKNGEVQNLAVRCLGPLTNKVKDSQVEVIISTLCTNLMSDNEQTRDISSMGLKTVISEIPITSSMVNIISRELNPKLLEAITNAKDVSVQLESLDILTDLLLRIGSQLESYHANIQQSLIQQLTSDRLAVRKRAMLALSQLMISCSVQLYNSTMAHILNQLKSIAPASAQEISQFANGPNYSSSRTLLQCTGSVIRAAGHRSTGLLDDFIPIVQQFCAVPDDELREFCLQVFEAFVRRCPHEIVRYLPQIVKICLETIAHDPNYNYEDNDSDVEDMEMDGPDEDGESADEYSDDDDMSWKVRRASAKCIEAIISARQDMVGEFYVTLAPTLVSRFKEREESVKVDILHAFIALLRQTRPLANATLDTHGSSKMTNLPLPIVKLREMIPTIVSKATSQLREKAIKTRQGMFNVIIEIMHVMPGALADHIAPLMPGILYSLADKNSTSNMKIDALSFVDGLLRKHPPQVFHPHIQVILPAVANAVSDPFYKISSEALVVLTQLVRVIRPLDQPNQAPMSNFQVCIPIIYSKALEKISANDIDQEVKERAISCMGQVIATFGDHMGDELANALPLLMSRLNNEITRLTCVKALITITNSPLNISLDRLFPEAFLILASFLRKNQRSLKLSTLVLLDSTIKRAGHLLDAKSVEHILVETPPLINESDLHVSQLTLNILTSIIRTHKAFLPIVPQTILPEALQLIRSPLLQGAALKSMLQFFSAIVQNSFPGLDHNALYTRLIEPIYKGMALHKQAYQSTAKAVAAISVNDTNRAFQTVRQIITDIRVYKDKETIHSLGLLIIGEIGKSIDLGSVENLCQTILDAFGSPHEDVKSAASYSLGSVAVGNLHQFLPLIMTEIEARNRRQYLLLHSLREVITCGFVDRQVVDLHLEPIWDLLLKHCECPEEGTRSVVAECLGKLTLLRPGILLQRLRGYLHNEFAQSPLARSTVVTAIKFTISDQPLEIDDQLRSNLEDFLITLQDKDINVRRVALVTFNSAAHNKPSLIRDLLPKILPRLYEETIVKTDLIREVEMGPFKHTVDDGLDLRKAAFECMYTLLDTCQAQLDIFDFLSHVEGGLKDHYDIKMLTYLMLVRLATLCPSAVLQRLDRLVEPIRSVCDMKPKTNAVKQEYEKQDELKRSALRAFDSLKSIPDAEKNPVVSNFIQKIGKDPELLTLYKSIQRDQATLYESNQMDVN</sequence>
<dbReference type="InterPro" id="IPR016024">
    <property type="entry name" value="ARM-type_fold"/>
</dbReference>
<keyword evidence="7" id="KW-1185">Reference proteome</keyword>
<dbReference type="PANTHER" id="PTHR12696">
    <property type="entry name" value="TIP120"/>
    <property type="match status" value="1"/>
</dbReference>
<comment type="similarity">
    <text evidence="1">Belongs to the CAND family.</text>
</comment>
<evidence type="ECO:0000313" key="6">
    <source>
        <dbReference type="EMBL" id="KAG9510927.1"/>
    </source>
</evidence>
<feature type="non-terminal residue" evidence="6">
    <location>
        <position position="1"/>
    </location>
</feature>
<dbReference type="InterPro" id="IPR011989">
    <property type="entry name" value="ARM-like"/>
</dbReference>
<gene>
    <name evidence="6" type="primary">CAND1</name>
    <name evidence="6" type="ORF">GZH46_00511</name>
</gene>
<name>A0ABQ7SC31_9ACAR</name>
<proteinExistence type="inferred from homology"/>
<dbReference type="Gene3D" id="1.25.10.10">
    <property type="entry name" value="Leucine-rich Repeat Variant"/>
    <property type="match status" value="1"/>
</dbReference>
<evidence type="ECO:0000256" key="3">
    <source>
        <dbReference type="ARBA" id="ARBA00022786"/>
    </source>
</evidence>
<feature type="domain" description="TATA-binding protein interacting (TIP20)" evidence="5">
    <location>
        <begin position="1063"/>
        <end position="1225"/>
    </location>
</feature>
<keyword evidence="2" id="KW-0677">Repeat</keyword>
<dbReference type="Proteomes" id="UP000825002">
    <property type="component" value="Unassembled WGS sequence"/>
</dbReference>
<reference evidence="6 7" key="1">
    <citation type="submission" date="2020-10" db="EMBL/GenBank/DDBJ databases">
        <authorList>
            <person name="Klimov P.B."/>
            <person name="Dyachkov S.M."/>
            <person name="Chetverikov P.E."/>
        </authorList>
    </citation>
    <scope>NUCLEOTIDE SEQUENCE [LARGE SCALE GENOMIC DNA]</scope>
    <source>
        <strain evidence="6">BMOC 18-1129-001#AD2665</strain>
        <tissue evidence="6">Entire mites</tissue>
    </source>
</reference>